<comment type="caution">
    <text evidence="1">The sequence shown here is derived from an EMBL/GenBank/DDBJ whole genome shotgun (WGS) entry which is preliminary data.</text>
</comment>
<keyword evidence="2" id="KW-1185">Reference proteome</keyword>
<evidence type="ECO:0000313" key="1">
    <source>
        <dbReference type="EMBL" id="CAG8800082.1"/>
    </source>
</evidence>
<gene>
    <name evidence="1" type="ORF">GMARGA_LOCUS22906</name>
</gene>
<evidence type="ECO:0000313" key="2">
    <source>
        <dbReference type="Proteomes" id="UP000789901"/>
    </source>
</evidence>
<name>A0ABN7VUM3_GIGMA</name>
<reference evidence="1 2" key="1">
    <citation type="submission" date="2021-06" db="EMBL/GenBank/DDBJ databases">
        <authorList>
            <person name="Kallberg Y."/>
            <person name="Tangrot J."/>
            <person name="Rosling A."/>
        </authorList>
    </citation>
    <scope>NUCLEOTIDE SEQUENCE [LARGE SCALE GENOMIC DNA]</scope>
    <source>
        <strain evidence="1 2">120-4 pot B 10/14</strain>
    </source>
</reference>
<proteinExistence type="predicted"/>
<accession>A0ABN7VUM3</accession>
<protein>
    <submittedName>
        <fullName evidence="1">294_t:CDS:1</fullName>
    </submittedName>
</protein>
<sequence>MVTFGRCTLEAIYLDRRIYIKKKVQECGGTINQVIKKRPLSIIEDPELVEILQYLNPMVELVKGDTIKNTIMSLYDGIEEVIIDFGLMSRKLDGTNIANRFFKVLEDYDIISK</sequence>
<dbReference type="Proteomes" id="UP000789901">
    <property type="component" value="Unassembled WGS sequence"/>
</dbReference>
<organism evidence="1 2">
    <name type="scientific">Gigaspora margarita</name>
    <dbReference type="NCBI Taxonomy" id="4874"/>
    <lineage>
        <taxon>Eukaryota</taxon>
        <taxon>Fungi</taxon>
        <taxon>Fungi incertae sedis</taxon>
        <taxon>Mucoromycota</taxon>
        <taxon>Glomeromycotina</taxon>
        <taxon>Glomeromycetes</taxon>
        <taxon>Diversisporales</taxon>
        <taxon>Gigasporaceae</taxon>
        <taxon>Gigaspora</taxon>
    </lineage>
</organism>
<feature type="non-terminal residue" evidence="1">
    <location>
        <position position="113"/>
    </location>
</feature>
<dbReference type="EMBL" id="CAJVQB010022642">
    <property type="protein sequence ID" value="CAG8800082.1"/>
    <property type="molecule type" value="Genomic_DNA"/>
</dbReference>